<feature type="transmembrane region" description="Helical" evidence="1">
    <location>
        <begin position="219"/>
        <end position="245"/>
    </location>
</feature>
<sequence>MTAPADVVAAEWLKARSVRSAPYTAAVVVASVVLSALWVWNVATIADGRPPDDPVTAAASGVYLVMQIVPLAAGVLGVLTITSEYATGTVRATMAAASRGRILGAKAIVVAAAGAVAAVVSLPAASVLGRAIMGDRRVNGFGEPLSELLADGLAVVVAALLGLGLGALLRSTAAAVVAVASLLFVLPGVAGALPGPWGERVGAVLLPNLPAQVGGADDAVLPGAVALAVMVAYAVVAMAAGGLSLHRRDL</sequence>
<keyword evidence="3" id="KW-1185">Reference proteome</keyword>
<gene>
    <name evidence="2" type="ORF">CLV30_111100</name>
</gene>
<evidence type="ECO:0000313" key="3">
    <source>
        <dbReference type="Proteomes" id="UP000243528"/>
    </source>
</evidence>
<dbReference type="Pfam" id="PF12730">
    <property type="entry name" value="ABC2_membrane_4"/>
    <property type="match status" value="1"/>
</dbReference>
<organism evidence="2 3">
    <name type="scientific">Haloactinopolyspora alba</name>
    <dbReference type="NCBI Taxonomy" id="648780"/>
    <lineage>
        <taxon>Bacteria</taxon>
        <taxon>Bacillati</taxon>
        <taxon>Actinomycetota</taxon>
        <taxon>Actinomycetes</taxon>
        <taxon>Jiangellales</taxon>
        <taxon>Jiangellaceae</taxon>
        <taxon>Haloactinopolyspora</taxon>
    </lineage>
</organism>
<dbReference type="RefSeq" id="WP_106538149.1">
    <property type="nucleotide sequence ID" value="NZ_PYGE01000011.1"/>
</dbReference>
<dbReference type="Proteomes" id="UP000243528">
    <property type="component" value="Unassembled WGS sequence"/>
</dbReference>
<name>A0A2P8DY36_9ACTN</name>
<feature type="transmembrane region" description="Helical" evidence="1">
    <location>
        <begin position="176"/>
        <end position="197"/>
    </location>
</feature>
<reference evidence="2 3" key="1">
    <citation type="submission" date="2018-03" db="EMBL/GenBank/DDBJ databases">
        <title>Genomic Encyclopedia of Archaeal and Bacterial Type Strains, Phase II (KMG-II): from individual species to whole genera.</title>
        <authorList>
            <person name="Goeker M."/>
        </authorList>
    </citation>
    <scope>NUCLEOTIDE SEQUENCE [LARGE SCALE GENOMIC DNA]</scope>
    <source>
        <strain evidence="2 3">DSM 45211</strain>
    </source>
</reference>
<feature type="transmembrane region" description="Helical" evidence="1">
    <location>
        <begin position="21"/>
        <end position="40"/>
    </location>
</feature>
<feature type="transmembrane region" description="Helical" evidence="1">
    <location>
        <begin position="148"/>
        <end position="169"/>
    </location>
</feature>
<keyword evidence="1" id="KW-0472">Membrane</keyword>
<dbReference type="EMBL" id="PYGE01000011">
    <property type="protein sequence ID" value="PSL02145.1"/>
    <property type="molecule type" value="Genomic_DNA"/>
</dbReference>
<keyword evidence="1" id="KW-1133">Transmembrane helix</keyword>
<feature type="transmembrane region" description="Helical" evidence="1">
    <location>
        <begin position="60"/>
        <end position="82"/>
    </location>
</feature>
<evidence type="ECO:0000256" key="1">
    <source>
        <dbReference type="SAM" id="Phobius"/>
    </source>
</evidence>
<evidence type="ECO:0000313" key="2">
    <source>
        <dbReference type="EMBL" id="PSL02145.1"/>
    </source>
</evidence>
<proteinExistence type="predicted"/>
<protein>
    <submittedName>
        <fullName evidence="2">ABC-2 family transporter</fullName>
    </submittedName>
</protein>
<keyword evidence="1" id="KW-0812">Transmembrane</keyword>
<dbReference type="GO" id="GO:0005886">
    <property type="term" value="C:plasma membrane"/>
    <property type="evidence" value="ECO:0007669"/>
    <property type="project" value="UniProtKB-SubCell"/>
</dbReference>
<dbReference type="OrthoDB" id="5188656at2"/>
<accession>A0A2P8DY36</accession>
<dbReference type="AlphaFoldDB" id="A0A2P8DY36"/>
<comment type="caution">
    <text evidence="2">The sequence shown here is derived from an EMBL/GenBank/DDBJ whole genome shotgun (WGS) entry which is preliminary data.</text>
</comment>
<feature type="transmembrane region" description="Helical" evidence="1">
    <location>
        <begin position="103"/>
        <end position="128"/>
    </location>
</feature>
<dbReference type="GO" id="GO:0140359">
    <property type="term" value="F:ABC-type transporter activity"/>
    <property type="evidence" value="ECO:0007669"/>
    <property type="project" value="InterPro"/>
</dbReference>